<accession>A0A319C306</accession>
<gene>
    <name evidence="1" type="ORF">BO88DRAFT_166270</name>
</gene>
<dbReference type="AlphaFoldDB" id="A0A319C306"/>
<dbReference type="GeneID" id="37206219"/>
<dbReference type="EMBL" id="KZ821616">
    <property type="protein sequence ID" value="PYH72603.1"/>
    <property type="molecule type" value="Genomic_DNA"/>
</dbReference>
<reference evidence="1" key="1">
    <citation type="submission" date="2016-12" db="EMBL/GenBank/DDBJ databases">
        <title>The genomes of Aspergillus section Nigri reveals drivers in fungal speciation.</title>
        <authorList>
            <consortium name="DOE Joint Genome Institute"/>
            <person name="Vesth T.C."/>
            <person name="Nybo J."/>
            <person name="Theobald S."/>
            <person name="Brandl J."/>
            <person name="Frisvad J.C."/>
            <person name="Nielsen K.F."/>
            <person name="Lyhne E.K."/>
            <person name="Kogle M.E."/>
            <person name="Kuo A."/>
            <person name="Riley R."/>
            <person name="Clum A."/>
            <person name="Nolan M."/>
            <person name="Lipzen A."/>
            <person name="Salamov A."/>
            <person name="Henrissat B."/>
            <person name="Wiebenga A."/>
            <person name="De Vries R.P."/>
            <person name="Grigoriev I.V."/>
            <person name="Mortensen U.H."/>
            <person name="Andersen M.R."/>
            <person name="Baker S.E."/>
        </authorList>
    </citation>
    <scope>NUCLEOTIDE SEQUENCE [LARGE SCALE GENOMIC DNA]</scope>
    <source>
        <strain evidence="1">CBS 113365</strain>
    </source>
</reference>
<organism evidence="1 2">
    <name type="scientific">Aspergillus vadensis (strain CBS 113365 / IMI 142717 / IBT 24658)</name>
    <dbReference type="NCBI Taxonomy" id="1448311"/>
    <lineage>
        <taxon>Eukaryota</taxon>
        <taxon>Fungi</taxon>
        <taxon>Dikarya</taxon>
        <taxon>Ascomycota</taxon>
        <taxon>Pezizomycotina</taxon>
        <taxon>Eurotiomycetes</taxon>
        <taxon>Eurotiomycetidae</taxon>
        <taxon>Eurotiales</taxon>
        <taxon>Aspergillaceae</taxon>
        <taxon>Aspergillus</taxon>
        <taxon>Aspergillus subgen. Circumdati</taxon>
    </lineage>
</organism>
<protein>
    <submittedName>
        <fullName evidence="1">Uncharacterized protein</fullName>
    </submittedName>
</protein>
<keyword evidence="2" id="KW-1185">Reference proteome</keyword>
<evidence type="ECO:0000313" key="2">
    <source>
        <dbReference type="Proteomes" id="UP000248405"/>
    </source>
</evidence>
<evidence type="ECO:0000313" key="1">
    <source>
        <dbReference type="EMBL" id="PYH72603.1"/>
    </source>
</evidence>
<dbReference type="Proteomes" id="UP000248405">
    <property type="component" value="Unassembled WGS sequence"/>
</dbReference>
<proteinExistence type="predicted"/>
<sequence length="76" mass="8724">MLITFLRSKLREKKPFCSPVRTEPSHAIFSFLSLLRILAWSCFCSVASPSSRLQHLCCPYHHAPGLSPHPFRNHPH</sequence>
<dbReference type="RefSeq" id="XP_025566397.1">
    <property type="nucleotide sequence ID" value="XM_025701627.1"/>
</dbReference>
<name>A0A319C306_ASPVC</name>